<dbReference type="OrthoDB" id="10056177at2759"/>
<evidence type="ECO:0000256" key="4">
    <source>
        <dbReference type="ARBA" id="ARBA00022989"/>
    </source>
</evidence>
<comment type="caution">
    <text evidence="8">The sequence shown here is derived from an EMBL/GenBank/DDBJ whole genome shotgun (WGS) entry which is preliminary data.</text>
</comment>
<feature type="transmembrane region" description="Helical" evidence="6">
    <location>
        <begin position="107"/>
        <end position="128"/>
    </location>
</feature>
<accession>A0A8X6X930</accession>
<dbReference type="PANTHER" id="PTHR16172:SF41">
    <property type="entry name" value="MAJOR FACILITATOR SUPERFAMILY DOMAIN-CONTAINING PROTEIN 6-LIKE"/>
    <property type="match status" value="1"/>
</dbReference>
<sequence length="567" mass="63992">MKNANPSENHELSANNTCCKEKKKDSDYLILNLRCMKIKLLKPLITLKLSLFIWFAAGGALMTFYMVYLKQMGLTIQEIFLMFSVIPVLQTLFTASSAVIADKFGKAKIILICNLLIAGAAILVLNFVPHVKSTDYANISANLHCDSENSTWTLDLALCKTNKTEMSLENCELKCLHTITNCDGQDCQLHEREHSENISLNETMYVNISSYKNETVFFGFSMNSSSSSDLFEKQCKRNCSLICLKSNIEECQEDTKGRLLTVFIYIIIITIFMTTYVNSYRFFDVTSMILVKELDADYGLVRFWAILGALAGPLLGGIAIKLAPNSGDGEKYSMTFYLFTVLCILNAIAVWKVDVKNFTPGSKLFKETILFAKSLDILFFYLVLLVLGTSWGFRHMYKNWFLAEIDTPVYLFSLTDSAPSIYGLPFVFKSKWIVGKLGEVNVFVLSLITYGIGFIAYSYLQTAWLALLIEVTTVVNYQLLWIAVMNYCIKITPDGIVAIANSTAGSIHYTIGCLYSKMAQKRKLDSYDDNYDCDTESSSSFESFEDFVHSISSSEYDSRRIYLVLSI</sequence>
<feature type="transmembrane region" description="Helical" evidence="6">
    <location>
        <begin position="464"/>
        <end position="484"/>
    </location>
</feature>
<evidence type="ECO:0000313" key="9">
    <source>
        <dbReference type="Proteomes" id="UP000886998"/>
    </source>
</evidence>
<reference evidence="8" key="1">
    <citation type="submission" date="2020-08" db="EMBL/GenBank/DDBJ databases">
        <title>Multicomponent nature underlies the extraordinary mechanical properties of spider dragline silk.</title>
        <authorList>
            <person name="Kono N."/>
            <person name="Nakamura H."/>
            <person name="Mori M."/>
            <person name="Yoshida Y."/>
            <person name="Ohtoshi R."/>
            <person name="Malay A.D."/>
            <person name="Moran D.A.P."/>
            <person name="Tomita M."/>
            <person name="Numata K."/>
            <person name="Arakawa K."/>
        </authorList>
    </citation>
    <scope>NUCLEOTIDE SEQUENCE</scope>
</reference>
<feature type="transmembrane region" description="Helical" evidence="6">
    <location>
        <begin position="303"/>
        <end position="323"/>
    </location>
</feature>
<dbReference type="Proteomes" id="UP000886998">
    <property type="component" value="Unassembled WGS sequence"/>
</dbReference>
<name>A0A8X6X930_9ARAC</name>
<proteinExistence type="inferred from homology"/>
<keyword evidence="5 6" id="KW-0472">Membrane</keyword>
<dbReference type="AlphaFoldDB" id="A0A8X6X930"/>
<dbReference type="Pfam" id="PF12832">
    <property type="entry name" value="MFS_1_like"/>
    <property type="match status" value="1"/>
</dbReference>
<feature type="transmembrane region" description="Helical" evidence="6">
    <location>
        <begin position="440"/>
        <end position="457"/>
    </location>
</feature>
<comment type="similarity">
    <text evidence="2">Belongs to the major facilitator superfamily. MFSD6 family.</text>
</comment>
<evidence type="ECO:0000256" key="3">
    <source>
        <dbReference type="ARBA" id="ARBA00022692"/>
    </source>
</evidence>
<gene>
    <name evidence="8" type="primary">NCL1_44535</name>
    <name evidence="8" type="ORF">TNIN_467111</name>
</gene>
<feature type="transmembrane region" description="Helical" evidence="6">
    <location>
        <begin position="80"/>
        <end position="101"/>
    </location>
</feature>
<dbReference type="InterPro" id="IPR024989">
    <property type="entry name" value="MFS_assoc_dom"/>
</dbReference>
<keyword evidence="3 6" id="KW-0812">Transmembrane</keyword>
<feature type="transmembrane region" description="Helical" evidence="6">
    <location>
        <begin position="49"/>
        <end position="68"/>
    </location>
</feature>
<feature type="transmembrane region" description="Helical" evidence="6">
    <location>
        <begin position="409"/>
        <end position="428"/>
    </location>
</feature>
<comment type="subcellular location">
    <subcellularLocation>
        <location evidence="1">Membrane</location>
        <topology evidence="1">Multi-pass membrane protein</topology>
    </subcellularLocation>
</comment>
<evidence type="ECO:0000256" key="5">
    <source>
        <dbReference type="ARBA" id="ARBA00023136"/>
    </source>
</evidence>
<evidence type="ECO:0000256" key="6">
    <source>
        <dbReference type="SAM" id="Phobius"/>
    </source>
</evidence>
<organism evidence="8 9">
    <name type="scientific">Trichonephila inaurata madagascariensis</name>
    <dbReference type="NCBI Taxonomy" id="2747483"/>
    <lineage>
        <taxon>Eukaryota</taxon>
        <taxon>Metazoa</taxon>
        <taxon>Ecdysozoa</taxon>
        <taxon>Arthropoda</taxon>
        <taxon>Chelicerata</taxon>
        <taxon>Arachnida</taxon>
        <taxon>Araneae</taxon>
        <taxon>Araneomorphae</taxon>
        <taxon>Entelegynae</taxon>
        <taxon>Araneoidea</taxon>
        <taxon>Nephilidae</taxon>
        <taxon>Trichonephila</taxon>
        <taxon>Trichonephila inaurata</taxon>
    </lineage>
</organism>
<dbReference type="Gene3D" id="1.20.1250.20">
    <property type="entry name" value="MFS general substrate transporter like domains"/>
    <property type="match status" value="3"/>
</dbReference>
<feature type="transmembrane region" description="Helical" evidence="6">
    <location>
        <begin position="262"/>
        <end position="283"/>
    </location>
</feature>
<feature type="transmembrane region" description="Helical" evidence="6">
    <location>
        <begin position="378"/>
        <end position="397"/>
    </location>
</feature>
<dbReference type="EMBL" id="BMAV01006363">
    <property type="protein sequence ID" value="GFY48254.1"/>
    <property type="molecule type" value="Genomic_DNA"/>
</dbReference>
<evidence type="ECO:0000259" key="7">
    <source>
        <dbReference type="Pfam" id="PF12832"/>
    </source>
</evidence>
<dbReference type="SUPFAM" id="SSF103473">
    <property type="entry name" value="MFS general substrate transporter"/>
    <property type="match status" value="2"/>
</dbReference>
<dbReference type="GO" id="GO:0016020">
    <property type="term" value="C:membrane"/>
    <property type="evidence" value="ECO:0007669"/>
    <property type="project" value="UniProtKB-SubCell"/>
</dbReference>
<evidence type="ECO:0000256" key="1">
    <source>
        <dbReference type="ARBA" id="ARBA00004141"/>
    </source>
</evidence>
<dbReference type="PANTHER" id="PTHR16172">
    <property type="entry name" value="MAJOR FACILITATOR SUPERFAMILY DOMAIN-CONTAINING PROTEIN 6-LIKE"/>
    <property type="match status" value="1"/>
</dbReference>
<dbReference type="InterPro" id="IPR036259">
    <property type="entry name" value="MFS_trans_sf"/>
</dbReference>
<evidence type="ECO:0000256" key="2">
    <source>
        <dbReference type="ARBA" id="ARBA00005241"/>
    </source>
</evidence>
<feature type="domain" description="Major facilitator superfamily associated" evidence="7">
    <location>
        <begin position="44"/>
        <end position="512"/>
    </location>
</feature>
<keyword evidence="9" id="KW-1185">Reference proteome</keyword>
<feature type="transmembrane region" description="Helical" evidence="6">
    <location>
        <begin position="335"/>
        <end position="353"/>
    </location>
</feature>
<evidence type="ECO:0000313" key="8">
    <source>
        <dbReference type="EMBL" id="GFY48254.1"/>
    </source>
</evidence>
<dbReference type="InterPro" id="IPR051717">
    <property type="entry name" value="MFS_MFSD6"/>
</dbReference>
<keyword evidence="4 6" id="KW-1133">Transmembrane helix</keyword>
<protein>
    <submittedName>
        <fullName evidence="8">MFS_1_like domain-containing protein</fullName>
    </submittedName>
</protein>